<dbReference type="EMBL" id="JACVVK020000172">
    <property type="protein sequence ID" value="KAK7486875.1"/>
    <property type="molecule type" value="Genomic_DNA"/>
</dbReference>
<proteinExistence type="predicted"/>
<accession>A0ABD0KIM0</accession>
<feature type="non-terminal residue" evidence="1">
    <location>
        <position position="74"/>
    </location>
</feature>
<evidence type="ECO:0000313" key="1">
    <source>
        <dbReference type="EMBL" id="KAK7486875.1"/>
    </source>
</evidence>
<dbReference type="AlphaFoldDB" id="A0ABD0KIM0"/>
<name>A0ABD0KIM0_9CAEN</name>
<gene>
    <name evidence="1" type="ORF">BaRGS_00021846</name>
</gene>
<feature type="non-terminal residue" evidence="1">
    <location>
        <position position="1"/>
    </location>
</feature>
<protein>
    <submittedName>
        <fullName evidence="1">Uncharacterized protein</fullName>
    </submittedName>
</protein>
<comment type="caution">
    <text evidence="1">The sequence shown here is derived from an EMBL/GenBank/DDBJ whole genome shotgun (WGS) entry which is preliminary data.</text>
</comment>
<evidence type="ECO:0000313" key="2">
    <source>
        <dbReference type="Proteomes" id="UP001519460"/>
    </source>
</evidence>
<keyword evidence="2" id="KW-1185">Reference proteome</keyword>
<dbReference type="Proteomes" id="UP001519460">
    <property type="component" value="Unassembled WGS sequence"/>
</dbReference>
<reference evidence="1 2" key="1">
    <citation type="journal article" date="2023" name="Sci. Data">
        <title>Genome assembly of the Korean intertidal mud-creeper Batillaria attramentaria.</title>
        <authorList>
            <person name="Patra A.K."/>
            <person name="Ho P.T."/>
            <person name="Jun S."/>
            <person name="Lee S.J."/>
            <person name="Kim Y."/>
            <person name="Won Y.J."/>
        </authorList>
    </citation>
    <scope>NUCLEOTIDE SEQUENCE [LARGE SCALE GENOMIC DNA]</scope>
    <source>
        <strain evidence="1">Wonlab-2016</strain>
    </source>
</reference>
<sequence length="74" mass="8717">FRALLPFTTCVTERESVQYFMVFVYRELEVKVMLVGDAKFDGWQKLAFGEVWAATPDRDIQLRQCDVTVSYSEW</sequence>
<organism evidence="1 2">
    <name type="scientific">Batillaria attramentaria</name>
    <dbReference type="NCBI Taxonomy" id="370345"/>
    <lineage>
        <taxon>Eukaryota</taxon>
        <taxon>Metazoa</taxon>
        <taxon>Spiralia</taxon>
        <taxon>Lophotrochozoa</taxon>
        <taxon>Mollusca</taxon>
        <taxon>Gastropoda</taxon>
        <taxon>Caenogastropoda</taxon>
        <taxon>Sorbeoconcha</taxon>
        <taxon>Cerithioidea</taxon>
        <taxon>Batillariidae</taxon>
        <taxon>Batillaria</taxon>
    </lineage>
</organism>